<protein>
    <recommendedName>
        <fullName evidence="2">EamA domain-containing protein</fullName>
    </recommendedName>
</protein>
<dbReference type="GO" id="GO:0016020">
    <property type="term" value="C:membrane"/>
    <property type="evidence" value="ECO:0007669"/>
    <property type="project" value="InterPro"/>
</dbReference>
<dbReference type="InterPro" id="IPR000620">
    <property type="entry name" value="EamA_dom"/>
</dbReference>
<accession>A0A644XJM5</accession>
<feature type="transmembrane region" description="Helical" evidence="1">
    <location>
        <begin position="100"/>
        <end position="117"/>
    </location>
</feature>
<dbReference type="InterPro" id="IPR037185">
    <property type="entry name" value="EmrE-like"/>
</dbReference>
<feature type="transmembrane region" description="Helical" evidence="1">
    <location>
        <begin position="6"/>
        <end position="25"/>
    </location>
</feature>
<feature type="transmembrane region" description="Helical" evidence="1">
    <location>
        <begin position="67"/>
        <end position="93"/>
    </location>
</feature>
<evidence type="ECO:0000313" key="3">
    <source>
        <dbReference type="EMBL" id="MPM14274.1"/>
    </source>
</evidence>
<dbReference type="EMBL" id="VSSQ01002252">
    <property type="protein sequence ID" value="MPM14274.1"/>
    <property type="molecule type" value="Genomic_DNA"/>
</dbReference>
<feature type="transmembrane region" description="Helical" evidence="1">
    <location>
        <begin position="123"/>
        <end position="141"/>
    </location>
</feature>
<feature type="transmembrane region" description="Helical" evidence="1">
    <location>
        <begin position="229"/>
        <end position="252"/>
    </location>
</feature>
<feature type="transmembrane region" description="Helical" evidence="1">
    <location>
        <begin position="297"/>
        <end position="317"/>
    </location>
</feature>
<proteinExistence type="predicted"/>
<dbReference type="PANTHER" id="PTHR22911">
    <property type="entry name" value="ACYL-MALONYL CONDENSING ENZYME-RELATED"/>
    <property type="match status" value="1"/>
</dbReference>
<reference evidence="3" key="1">
    <citation type="submission" date="2019-08" db="EMBL/GenBank/DDBJ databases">
        <authorList>
            <person name="Kucharzyk K."/>
            <person name="Murdoch R.W."/>
            <person name="Higgins S."/>
            <person name="Loffler F."/>
        </authorList>
    </citation>
    <scope>NUCLEOTIDE SEQUENCE</scope>
</reference>
<dbReference type="AlphaFoldDB" id="A0A644XJM5"/>
<dbReference type="SUPFAM" id="SSF103481">
    <property type="entry name" value="Multidrug resistance efflux transporter EmrE"/>
    <property type="match status" value="2"/>
</dbReference>
<sequence>MQYFGELISIAVAVSWMFTALFFEFAGKRIGSLSVNLLRLLFAFFLLGGMLYFTTGSMLPVAADGKTWLWMSLSGLVVFVFGDMCLFYSYIIITARFSQLLMTLAPPFAALFGWMLLSEKMSPMGFLGMTVTLTGIAISILKRNSKPQQNQDSTLIAGTSNLTVVTCCDKDKKNGFLNKLKPNVSLHLPLKGVLLGIGGALGQGLGIVLSKHGMNFYAESAAGTEAAQYIPFAATQIRIITGAIGFALIILFTGRGKIFMEGLRDSKALKAIFGGAIFGPFLGVSLSLMAVQHTNTAIASTIMATTPIIILIPYVLFYKKKVTWTELAGSILSVGGVALFFL</sequence>
<keyword evidence="1" id="KW-0812">Transmembrane</keyword>
<gene>
    <name evidence="3" type="ORF">SDC9_60636</name>
</gene>
<name>A0A644XJM5_9ZZZZ</name>
<dbReference type="Pfam" id="PF00892">
    <property type="entry name" value="EamA"/>
    <property type="match status" value="2"/>
</dbReference>
<evidence type="ECO:0000256" key="1">
    <source>
        <dbReference type="SAM" id="Phobius"/>
    </source>
</evidence>
<feature type="transmembrane region" description="Helical" evidence="1">
    <location>
        <begin position="37"/>
        <end position="55"/>
    </location>
</feature>
<organism evidence="3">
    <name type="scientific">bioreactor metagenome</name>
    <dbReference type="NCBI Taxonomy" id="1076179"/>
    <lineage>
        <taxon>unclassified sequences</taxon>
        <taxon>metagenomes</taxon>
        <taxon>ecological metagenomes</taxon>
    </lineage>
</organism>
<feature type="transmembrane region" description="Helical" evidence="1">
    <location>
        <begin position="272"/>
        <end position="291"/>
    </location>
</feature>
<keyword evidence="1" id="KW-1133">Transmembrane helix</keyword>
<dbReference type="PANTHER" id="PTHR22911:SF137">
    <property type="entry name" value="SOLUTE CARRIER FAMILY 35 MEMBER G2-RELATED"/>
    <property type="match status" value="1"/>
</dbReference>
<feature type="domain" description="EamA" evidence="2">
    <location>
        <begin position="4"/>
        <end position="140"/>
    </location>
</feature>
<comment type="caution">
    <text evidence="3">The sequence shown here is derived from an EMBL/GenBank/DDBJ whole genome shotgun (WGS) entry which is preliminary data.</text>
</comment>
<keyword evidence="1" id="KW-0472">Membrane</keyword>
<evidence type="ECO:0000259" key="2">
    <source>
        <dbReference type="Pfam" id="PF00892"/>
    </source>
</evidence>
<feature type="transmembrane region" description="Helical" evidence="1">
    <location>
        <begin position="188"/>
        <end position="209"/>
    </location>
</feature>
<feature type="domain" description="EamA" evidence="2">
    <location>
        <begin position="191"/>
        <end position="341"/>
    </location>
</feature>